<dbReference type="InterPro" id="IPR018330">
    <property type="entry name" value="RecT_fam"/>
</dbReference>
<sequence>MSNEIATMNAPADTAIAGTAATIFSPEGLNQLMKFAEVMAQSRVTVPAHLAGKPADCMAVAMQATQWGMNPFAVAQKTHVVSGTLGYEAQLVNAVITTMSPTKDRINYEWFGPWENVIGKFVEKTSQKGNTYIAPAWTLKDEAGCGVRVWATMKGEDEPRVLELLLSQAQVRNSTLWASDPKQQLAYLATKRWSRLHCPDVIMGVYTPDELQEATPRVERDITPPAATAHGMNSLINSKPEQKQEERQQHKDDRGPEEILHAFSGAAMNYNTQADLDKAYKYVAQKLAGDDDLLAKATDVYTIRCDELNEVPM</sequence>
<proteinExistence type="predicted"/>
<evidence type="ECO:0000313" key="2">
    <source>
        <dbReference type="EMBL" id="MLE33022.1"/>
    </source>
</evidence>
<name>A0A3R0UNJ0_SALER</name>
<dbReference type="AlphaFoldDB" id="A0A3R0UNJ0"/>
<evidence type="ECO:0000256" key="1">
    <source>
        <dbReference type="SAM" id="MobiDB-lite"/>
    </source>
</evidence>
<dbReference type="Proteomes" id="UP000885317">
    <property type="component" value="Unassembled WGS sequence"/>
</dbReference>
<feature type="compositionally biased region" description="Basic and acidic residues" evidence="1">
    <location>
        <begin position="240"/>
        <end position="255"/>
    </location>
</feature>
<accession>A0A3R0UNJ0</accession>
<dbReference type="Pfam" id="PF03837">
    <property type="entry name" value="RecT"/>
    <property type="match status" value="1"/>
</dbReference>
<dbReference type="RefSeq" id="WP_000064071.1">
    <property type="nucleotide sequence ID" value="NZ_JABYOX010000012.1"/>
</dbReference>
<dbReference type="GO" id="GO:0003677">
    <property type="term" value="F:DNA binding"/>
    <property type="evidence" value="ECO:0007669"/>
    <property type="project" value="InterPro"/>
</dbReference>
<organism evidence="2">
    <name type="scientific">Salmonella enterica</name>
    <name type="common">Salmonella choleraesuis</name>
    <dbReference type="NCBI Taxonomy" id="28901"/>
    <lineage>
        <taxon>Bacteria</taxon>
        <taxon>Pseudomonadati</taxon>
        <taxon>Pseudomonadota</taxon>
        <taxon>Gammaproteobacteria</taxon>
        <taxon>Enterobacterales</taxon>
        <taxon>Enterobacteriaceae</taxon>
        <taxon>Salmonella</taxon>
    </lineage>
</organism>
<gene>
    <name evidence="2" type="ORF">EBH50_24520</name>
</gene>
<feature type="region of interest" description="Disordered" evidence="1">
    <location>
        <begin position="223"/>
        <end position="255"/>
    </location>
</feature>
<dbReference type="GO" id="GO:0006259">
    <property type="term" value="P:DNA metabolic process"/>
    <property type="evidence" value="ECO:0007669"/>
    <property type="project" value="InterPro"/>
</dbReference>
<protein>
    <submittedName>
        <fullName evidence="2">Recombinase RecT</fullName>
    </submittedName>
</protein>
<reference evidence="2" key="1">
    <citation type="submission" date="2018-10" db="EMBL/GenBank/DDBJ databases">
        <authorList>
            <consortium name="PulseNet: The National Subtyping Network for Foodborne Disease Surveillance"/>
            <person name="Tarr C.L."/>
            <person name="Trees E."/>
            <person name="Katz L.S."/>
            <person name="Carleton-Romer H.A."/>
            <person name="Stroika S."/>
            <person name="Kucerova Z."/>
            <person name="Roache K.F."/>
            <person name="Sabol A.L."/>
            <person name="Besser J."/>
            <person name="Gerner-Smidt P."/>
        </authorList>
    </citation>
    <scope>NUCLEOTIDE SEQUENCE [LARGE SCALE GENOMIC DNA]</scope>
    <source>
        <strain evidence="2">PNUSAS056479</strain>
    </source>
</reference>
<dbReference type="EMBL" id="RUTY01000039">
    <property type="protein sequence ID" value="MLE33022.1"/>
    <property type="molecule type" value="Genomic_DNA"/>
</dbReference>
<comment type="caution">
    <text evidence="2">The sequence shown here is derived from an EMBL/GenBank/DDBJ whole genome shotgun (WGS) entry which is preliminary data.</text>
</comment>